<dbReference type="RefSeq" id="WP_345422707.1">
    <property type="nucleotide sequence ID" value="NZ_BAABGT010000075.1"/>
</dbReference>
<evidence type="ECO:0000313" key="2">
    <source>
        <dbReference type="EMBL" id="GAA4552954.1"/>
    </source>
</evidence>
<dbReference type="InterPro" id="IPR025349">
    <property type="entry name" value="DUF4253"/>
</dbReference>
<sequence length="199" mass="21346">MTVSLAPAFRFHDPENALAYERLLRAAPRTGRCGVWLAEGALEGSGPPVPVPPLDPLAVLEEWWPGPGLFPGLAPGRPPRREEVVDEAVAWAENDAGRARLVVGVGRRPADLLATLGWAGARRDLAGLVTVLRNWESRFGALVVRIGVGDLVLTVAAPPRTAADADRVAAEHVALLPGLDRRGYAARLSGARVWRLRWG</sequence>
<protein>
    <recommendedName>
        <fullName evidence="1">DUF4253 domain-containing protein</fullName>
    </recommendedName>
</protein>
<keyword evidence="3" id="KW-1185">Reference proteome</keyword>
<proteinExistence type="predicted"/>
<organism evidence="2 3">
    <name type="scientific">Pseudonocardia xishanensis</name>
    <dbReference type="NCBI Taxonomy" id="630995"/>
    <lineage>
        <taxon>Bacteria</taxon>
        <taxon>Bacillati</taxon>
        <taxon>Actinomycetota</taxon>
        <taxon>Actinomycetes</taxon>
        <taxon>Pseudonocardiales</taxon>
        <taxon>Pseudonocardiaceae</taxon>
        <taxon>Pseudonocardia</taxon>
    </lineage>
</organism>
<accession>A0ABP8RX20</accession>
<dbReference type="Pfam" id="PF14062">
    <property type="entry name" value="DUF4253"/>
    <property type="match status" value="1"/>
</dbReference>
<comment type="caution">
    <text evidence="2">The sequence shown here is derived from an EMBL/GenBank/DDBJ whole genome shotgun (WGS) entry which is preliminary data.</text>
</comment>
<evidence type="ECO:0000313" key="3">
    <source>
        <dbReference type="Proteomes" id="UP001501598"/>
    </source>
</evidence>
<reference evidence="3" key="1">
    <citation type="journal article" date="2019" name="Int. J. Syst. Evol. Microbiol.">
        <title>The Global Catalogue of Microorganisms (GCM) 10K type strain sequencing project: providing services to taxonomists for standard genome sequencing and annotation.</title>
        <authorList>
            <consortium name="The Broad Institute Genomics Platform"/>
            <consortium name="The Broad Institute Genome Sequencing Center for Infectious Disease"/>
            <person name="Wu L."/>
            <person name="Ma J."/>
        </authorList>
    </citation>
    <scope>NUCLEOTIDE SEQUENCE [LARGE SCALE GENOMIC DNA]</scope>
    <source>
        <strain evidence="3">JCM 17906</strain>
    </source>
</reference>
<dbReference type="Proteomes" id="UP001501598">
    <property type="component" value="Unassembled WGS sequence"/>
</dbReference>
<feature type="domain" description="DUF4253" evidence="1">
    <location>
        <begin position="107"/>
        <end position="198"/>
    </location>
</feature>
<gene>
    <name evidence="2" type="ORF">GCM10023175_47730</name>
</gene>
<dbReference type="EMBL" id="BAABGT010000075">
    <property type="protein sequence ID" value="GAA4552954.1"/>
    <property type="molecule type" value="Genomic_DNA"/>
</dbReference>
<name>A0ABP8RX20_9PSEU</name>
<evidence type="ECO:0000259" key="1">
    <source>
        <dbReference type="Pfam" id="PF14062"/>
    </source>
</evidence>